<evidence type="ECO:0000259" key="11">
    <source>
        <dbReference type="PROSITE" id="PS50105"/>
    </source>
</evidence>
<dbReference type="InterPro" id="IPR008936">
    <property type="entry name" value="Rho_GTPase_activation_prot"/>
</dbReference>
<evidence type="ECO:0000256" key="5">
    <source>
        <dbReference type="PROSITE-ProRule" id="PRU00191"/>
    </source>
</evidence>
<dbReference type="Pfam" id="PF14604">
    <property type="entry name" value="SH3_9"/>
    <property type="match status" value="1"/>
</dbReference>
<dbReference type="SUPFAM" id="SSF50044">
    <property type="entry name" value="SH3-domain"/>
    <property type="match status" value="1"/>
</dbReference>
<feature type="domain" description="SAM" evidence="11">
    <location>
        <begin position="183"/>
        <end position="247"/>
    </location>
</feature>
<dbReference type="Gene3D" id="1.10.150.50">
    <property type="entry name" value="Transcription Factor, Ets-1"/>
    <property type="match status" value="1"/>
</dbReference>
<dbReference type="PROSITE" id="PS50081">
    <property type="entry name" value="ZF_DAG_PE_2"/>
    <property type="match status" value="2"/>
</dbReference>
<keyword evidence="13" id="KW-1185">Reference proteome</keyword>
<dbReference type="InterPro" id="IPR035022">
    <property type="entry name" value="PI3kinase_P85_nSH2"/>
</dbReference>
<evidence type="ECO:0000313" key="13">
    <source>
        <dbReference type="Proteomes" id="UP000695022"/>
    </source>
</evidence>
<evidence type="ECO:0000259" key="12">
    <source>
        <dbReference type="PROSITE" id="PS50238"/>
    </source>
</evidence>
<feature type="domain" description="Rho-GAP" evidence="12">
    <location>
        <begin position="337"/>
        <end position="531"/>
    </location>
</feature>
<dbReference type="PRINTS" id="PR00678">
    <property type="entry name" value="PI3KINASEP85"/>
</dbReference>
<evidence type="ECO:0000256" key="3">
    <source>
        <dbReference type="ARBA" id="ARBA00022723"/>
    </source>
</evidence>
<dbReference type="PROSITE" id="PS00479">
    <property type="entry name" value="ZF_DAG_PE_1"/>
    <property type="match status" value="1"/>
</dbReference>
<dbReference type="Gene3D" id="1.10.287.1490">
    <property type="match status" value="1"/>
</dbReference>
<dbReference type="Pfam" id="PF16454">
    <property type="entry name" value="PI3K_P85_iSH2"/>
    <property type="match status" value="1"/>
</dbReference>
<keyword evidence="5" id="KW-0727">SH2 domain</keyword>
<keyword evidence="3" id="KW-0479">Metal-binding</keyword>
<evidence type="ECO:0000256" key="2">
    <source>
        <dbReference type="ARBA" id="ARBA00022468"/>
    </source>
</evidence>
<proteinExistence type="predicted"/>
<evidence type="ECO:0000256" key="6">
    <source>
        <dbReference type="PROSITE-ProRule" id="PRU00192"/>
    </source>
</evidence>
<feature type="domain" description="Phorbol-ester/DAG-type" evidence="10">
    <location>
        <begin position="111"/>
        <end position="163"/>
    </location>
</feature>
<evidence type="ECO:0000256" key="4">
    <source>
        <dbReference type="ARBA" id="ARBA00022833"/>
    </source>
</evidence>
<keyword evidence="4" id="KW-0862">Zinc</keyword>
<dbReference type="Pfam" id="PF00130">
    <property type="entry name" value="C1_1"/>
    <property type="match status" value="1"/>
</dbReference>
<evidence type="ECO:0000259" key="8">
    <source>
        <dbReference type="PROSITE" id="PS50001"/>
    </source>
</evidence>
<dbReference type="RefSeq" id="XP_014670276.1">
    <property type="nucleotide sequence ID" value="XM_014814790.1"/>
</dbReference>
<dbReference type="PANTHER" id="PTHR46075:SF5">
    <property type="entry name" value="PHOSPHATIDYLINOSITOL 3-KINASE REGULATORY SUBUNIT ALPHA"/>
    <property type="match status" value="1"/>
</dbReference>
<dbReference type="InterPro" id="IPR000980">
    <property type="entry name" value="SH2"/>
</dbReference>
<evidence type="ECO:0000256" key="7">
    <source>
        <dbReference type="SAM" id="MobiDB-lite"/>
    </source>
</evidence>
<dbReference type="Gene3D" id="3.30.505.10">
    <property type="entry name" value="SH2 domain"/>
    <property type="match status" value="2"/>
</dbReference>
<dbReference type="PROSITE" id="PS50105">
    <property type="entry name" value="SAM_DOMAIN"/>
    <property type="match status" value="1"/>
</dbReference>
<dbReference type="SUPFAM" id="SSF55550">
    <property type="entry name" value="SH2 domain"/>
    <property type="match status" value="2"/>
</dbReference>
<dbReference type="InterPro" id="IPR036028">
    <property type="entry name" value="SH3-like_dom_sf"/>
</dbReference>
<dbReference type="InterPro" id="IPR046349">
    <property type="entry name" value="C1-like_sf"/>
</dbReference>
<gene>
    <name evidence="14" type="primary">LOC106811233</name>
</gene>
<accession>A0ABM1EDK5</accession>
<feature type="domain" description="SH2" evidence="8">
    <location>
        <begin position="575"/>
        <end position="678"/>
    </location>
</feature>
<feature type="domain" description="SH2" evidence="8">
    <location>
        <begin position="876"/>
        <end position="975"/>
    </location>
</feature>
<protein>
    <submittedName>
        <fullName evidence="14">Phosphatidylinositol 3-kinase regulatory subunit alpha-like isoform X1</fullName>
    </submittedName>
</protein>
<dbReference type="Pfam" id="PF00620">
    <property type="entry name" value="RhoGAP"/>
    <property type="match status" value="1"/>
</dbReference>
<dbReference type="Pfam" id="PF07647">
    <property type="entry name" value="SAM_2"/>
    <property type="match status" value="1"/>
</dbReference>
<dbReference type="PRINTS" id="PR00401">
    <property type="entry name" value="SH2DOMAIN"/>
</dbReference>
<dbReference type="InterPro" id="IPR002219">
    <property type="entry name" value="PKC_DAG/PE"/>
</dbReference>
<dbReference type="InterPro" id="IPR001660">
    <property type="entry name" value="SAM"/>
</dbReference>
<dbReference type="InterPro" id="IPR036860">
    <property type="entry name" value="SH2_dom_sf"/>
</dbReference>
<dbReference type="Gene3D" id="1.10.555.10">
    <property type="entry name" value="Rho GTPase activation protein"/>
    <property type="match status" value="1"/>
</dbReference>
<feature type="domain" description="SH3" evidence="9">
    <location>
        <begin position="2"/>
        <end position="73"/>
    </location>
</feature>
<dbReference type="SMART" id="SM00326">
    <property type="entry name" value="SH3"/>
    <property type="match status" value="1"/>
</dbReference>
<dbReference type="InterPro" id="IPR000198">
    <property type="entry name" value="RhoGAP_dom"/>
</dbReference>
<dbReference type="InterPro" id="IPR013761">
    <property type="entry name" value="SAM/pointed_sf"/>
</dbReference>
<dbReference type="SUPFAM" id="SSF47769">
    <property type="entry name" value="SAM/Pointed domain"/>
    <property type="match status" value="1"/>
</dbReference>
<evidence type="ECO:0000259" key="10">
    <source>
        <dbReference type="PROSITE" id="PS50081"/>
    </source>
</evidence>
<reference evidence="14" key="1">
    <citation type="submission" date="2025-08" db="UniProtKB">
        <authorList>
            <consortium name="RefSeq"/>
        </authorList>
    </citation>
    <scope>IDENTIFICATION</scope>
</reference>
<dbReference type="SMART" id="SM00252">
    <property type="entry name" value="SH2"/>
    <property type="match status" value="2"/>
</dbReference>
<evidence type="ECO:0000259" key="9">
    <source>
        <dbReference type="PROSITE" id="PS50002"/>
    </source>
</evidence>
<dbReference type="PROSITE" id="PS50238">
    <property type="entry name" value="RHOGAP"/>
    <property type="match status" value="1"/>
</dbReference>
<dbReference type="InterPro" id="IPR032498">
    <property type="entry name" value="PI3K_P85_iSH2"/>
</dbReference>
<feature type="region of interest" description="Disordered" evidence="7">
    <location>
        <begin position="77"/>
        <end position="112"/>
    </location>
</feature>
<dbReference type="Gene3D" id="2.30.30.40">
    <property type="entry name" value="SH3 Domains"/>
    <property type="match status" value="1"/>
</dbReference>
<dbReference type="Proteomes" id="UP000695022">
    <property type="component" value="Unplaced"/>
</dbReference>
<feature type="region of interest" description="Disordered" evidence="7">
    <location>
        <begin position="533"/>
        <end position="565"/>
    </location>
</feature>
<dbReference type="InterPro" id="IPR051854">
    <property type="entry name" value="Rho-type_GAP"/>
</dbReference>
<dbReference type="Pfam" id="PF00017">
    <property type="entry name" value="SH2"/>
    <property type="match status" value="2"/>
</dbReference>
<dbReference type="SUPFAM" id="SSF48350">
    <property type="entry name" value="GTPase activation domain, GAP"/>
    <property type="match status" value="1"/>
</dbReference>
<name>A0ABM1EDK5_PRICU</name>
<evidence type="ECO:0000256" key="1">
    <source>
        <dbReference type="ARBA" id="ARBA00022443"/>
    </source>
</evidence>
<dbReference type="CDD" id="cd09942">
    <property type="entry name" value="SH2_nSH2_p85_like"/>
    <property type="match status" value="1"/>
</dbReference>
<dbReference type="CDD" id="cd12923">
    <property type="entry name" value="iSH2_PI3K_IA_R"/>
    <property type="match status" value="1"/>
</dbReference>
<dbReference type="GeneID" id="106811233"/>
<dbReference type="SMART" id="SM00109">
    <property type="entry name" value="C1"/>
    <property type="match status" value="2"/>
</dbReference>
<dbReference type="PROSITE" id="PS50001">
    <property type="entry name" value="SH2"/>
    <property type="match status" value="2"/>
</dbReference>
<dbReference type="PROSITE" id="PS50002">
    <property type="entry name" value="SH3"/>
    <property type="match status" value="1"/>
</dbReference>
<dbReference type="SMART" id="SM00324">
    <property type="entry name" value="RhoGAP"/>
    <property type="match status" value="1"/>
</dbReference>
<dbReference type="CDD" id="cd00159">
    <property type="entry name" value="RhoGAP"/>
    <property type="match status" value="1"/>
</dbReference>
<keyword evidence="2" id="KW-0343">GTPase activation</keyword>
<feature type="domain" description="Phorbol-ester/DAG-type" evidence="10">
    <location>
        <begin position="270"/>
        <end position="320"/>
    </location>
</feature>
<keyword evidence="1 6" id="KW-0728">SH3 domain</keyword>
<sequence length="978" mass="111438">MNEQVIYRALYDYEPQEADELTMLQGDRMFVHKHVLVERDVPIEAPNDWVFGENERTHRTGFFPCTYVKYAGKQVVAPPRPAPRHPAAAARKPPNDDSGIGESPMKGTEGSHRLKEVDHLLPSLCGYCADHVWGTGENVSSKCLDCGQYFHPSCVKPSASTTCVQPSGDATASGDREIPATQWTTQQIAEWLAVVNLERFANIFKAFGIDGSRLHSITQTELEQKMGITENFHRESIMTALDALLGRHKPTKTMATIIEEVPEVPVVHGGHHFEEHSLLNLEVCDKCALPFLGVEKQGLVCRACGVQCHRHCSRIGVGACEPAGDRRQERLGPVFGVDLEKLFNSRDEPAPLILMRCVEEIEARGKTQGKDLYETYRDTVSVKSLRLIRQALKNGVNKVDINQFEIQVLAGILKRFLRELPNPLIPCELYESFIEAAKIQNDVDCTKALVRLLDKLPPAHSSVLRFLMEHFCRVCLHQHTKGDKSPPTKLVQVFANILLRPSWDKITEVVNNSEAHIRILELLLSKSEKFGDMPELSATAPPPRPPRKRDPNSPPPGVTPGEMLRGTKDLQHAEWYWGDISKEEVNEKLRNTCDGTFLVRDASTKDTHGDYTLTVRKGSSNKLIKIYHQNEKYGFTDPRKTPSDPLKFNSVVDLIDHFRVNSLAQYNKQLDVKLLYPLSKLVPMSEVDESTDIDYMRERLQTINATYLRLSQQFDQFLEEYNHISQQIQLKKQAEHAFAETVLFFEEQLKLVEKHHKDAQPHEVNRIQENYNLLRSRLLAIKQSSDELSKELRQENAKNRALDREMNSVKPKLHQLYKQREDYIVLLNSRNVPQSQINVWLQEASEPNVESNIYSELSTDTTDEYLALPHHNQDTWLFDRKMDRVEAEQLLDGKQRGTFLIRVGRTGEYVLSVVATSNNVHDRVGHCKVLKTEQGYGFAEPFTIYQSLKELVLHYQQNSLADHNDKLPTTLKHPVCQS</sequence>
<dbReference type="InterPro" id="IPR001452">
    <property type="entry name" value="SH3_domain"/>
</dbReference>
<dbReference type="SUPFAM" id="SSF57889">
    <property type="entry name" value="Cysteine-rich domain"/>
    <property type="match status" value="2"/>
</dbReference>
<dbReference type="PANTHER" id="PTHR46075">
    <property type="entry name" value="CHIMERIN FAMILY MEMBER"/>
    <property type="match status" value="1"/>
</dbReference>
<dbReference type="Gene3D" id="3.30.60.20">
    <property type="match status" value="2"/>
</dbReference>
<dbReference type="SMART" id="SM00454">
    <property type="entry name" value="SAM"/>
    <property type="match status" value="1"/>
</dbReference>
<organism evidence="13 14">
    <name type="scientific">Priapulus caudatus</name>
    <name type="common">Priapulid worm</name>
    <dbReference type="NCBI Taxonomy" id="37621"/>
    <lineage>
        <taxon>Eukaryota</taxon>
        <taxon>Metazoa</taxon>
        <taxon>Ecdysozoa</taxon>
        <taxon>Scalidophora</taxon>
        <taxon>Priapulida</taxon>
        <taxon>Priapulimorpha</taxon>
        <taxon>Priapulimorphida</taxon>
        <taxon>Priapulidae</taxon>
        <taxon>Priapulus</taxon>
    </lineage>
</organism>
<evidence type="ECO:0000313" key="14">
    <source>
        <dbReference type="RefSeq" id="XP_014670276.1"/>
    </source>
</evidence>